<comment type="caution">
    <text evidence="2">The sequence shown here is derived from an EMBL/GenBank/DDBJ whole genome shotgun (WGS) entry which is preliminary data.</text>
</comment>
<dbReference type="InterPro" id="IPR011009">
    <property type="entry name" value="Kinase-like_dom_sf"/>
</dbReference>
<dbReference type="Gene3D" id="3.90.1200.10">
    <property type="match status" value="1"/>
</dbReference>
<reference evidence="3" key="1">
    <citation type="journal article" date="2019" name="Int. J. Syst. Evol. Microbiol.">
        <title>The Global Catalogue of Microorganisms (GCM) 10K type strain sequencing project: providing services to taxonomists for standard genome sequencing and annotation.</title>
        <authorList>
            <consortium name="The Broad Institute Genomics Platform"/>
            <consortium name="The Broad Institute Genome Sequencing Center for Infectious Disease"/>
            <person name="Wu L."/>
            <person name="Ma J."/>
        </authorList>
    </citation>
    <scope>NUCLEOTIDE SEQUENCE [LARGE SCALE GENOMIC DNA]</scope>
    <source>
        <strain evidence="3">JCM 4395</strain>
    </source>
</reference>
<dbReference type="Proteomes" id="UP001501777">
    <property type="component" value="Unassembled WGS sequence"/>
</dbReference>
<sequence>MNTGKDEVPLSGGRMTQGVVRVGDTVRRPVTARSAFVAELLNHLQQRGFNGAPRYLGLDDTGRDTFTYLPGRVPARFQLWSDEQVVAAGTLLRSLHEATRGSRLAATRPVVCHHDPGPNNAVFYQDRPMAFIDFDTAAPGDPLEDLGYMAWTWCISSKSQAPPAQEQATQVRILADAYGLDIPARSSLVDAILDRQIRNALWWRRHLNAPQPRVADDEQVLARIAWSIREHDYTTANRAVFASALR</sequence>
<keyword evidence="3" id="KW-1185">Reference proteome</keyword>
<feature type="domain" description="Aminoglycoside phosphotransferase" evidence="1">
    <location>
        <begin position="106"/>
        <end position="166"/>
    </location>
</feature>
<dbReference type="Pfam" id="PF01636">
    <property type="entry name" value="APH"/>
    <property type="match status" value="1"/>
</dbReference>
<dbReference type="InterPro" id="IPR002575">
    <property type="entry name" value="Aminoglycoside_PTrfase"/>
</dbReference>
<evidence type="ECO:0000259" key="1">
    <source>
        <dbReference type="Pfam" id="PF01636"/>
    </source>
</evidence>
<proteinExistence type="predicted"/>
<dbReference type="SUPFAM" id="SSF56112">
    <property type="entry name" value="Protein kinase-like (PK-like)"/>
    <property type="match status" value="1"/>
</dbReference>
<accession>A0ABP6ASM4</accession>
<dbReference type="EMBL" id="BAAASG010000029">
    <property type="protein sequence ID" value="GAA2522503.1"/>
    <property type="molecule type" value="Genomic_DNA"/>
</dbReference>
<dbReference type="RefSeq" id="WP_344406800.1">
    <property type="nucleotide sequence ID" value="NZ_BAAASG010000029.1"/>
</dbReference>
<gene>
    <name evidence="2" type="ORF">GCM10010276_86890</name>
</gene>
<organism evidence="2 3">
    <name type="scientific">Streptomyces longisporus</name>
    <dbReference type="NCBI Taxonomy" id="1948"/>
    <lineage>
        <taxon>Bacteria</taxon>
        <taxon>Bacillati</taxon>
        <taxon>Actinomycetota</taxon>
        <taxon>Actinomycetes</taxon>
        <taxon>Kitasatosporales</taxon>
        <taxon>Streptomycetaceae</taxon>
        <taxon>Streptomyces</taxon>
    </lineage>
</organism>
<evidence type="ECO:0000313" key="3">
    <source>
        <dbReference type="Proteomes" id="UP001501777"/>
    </source>
</evidence>
<name>A0ABP6ASM4_STRLO</name>
<protein>
    <recommendedName>
        <fullName evidence="1">Aminoglycoside phosphotransferase domain-containing protein</fullName>
    </recommendedName>
</protein>
<evidence type="ECO:0000313" key="2">
    <source>
        <dbReference type="EMBL" id="GAA2522503.1"/>
    </source>
</evidence>